<proteinExistence type="predicted"/>
<dbReference type="STRING" id="1231657.A0A1Y2A476"/>
<dbReference type="Gene3D" id="3.40.50.880">
    <property type="match status" value="1"/>
</dbReference>
<dbReference type="InterPro" id="IPR002818">
    <property type="entry name" value="DJ-1/PfpI"/>
</dbReference>
<sequence length="231" mass="24892">MSPVFNVLAFIYPGNDILDFSAPVEIFSTNPPSGTPRSFEITTFAHSSPVKASAGALTYQTDVLFSEIENKIEEFDILLIPGAGLDILSKYLSTEEGTKTASLISKFAELKPREEIGHRIIMSVCTGAILLGASGILANHTVTTHHFGFDMLKQIADKAAGGDSKIDIVKKRWVDVGFTDQGVRIVTAGGVTSGLDASLWVVETLVGKESAKWTADIVEFERRGRDDGWGA</sequence>
<dbReference type="Proteomes" id="UP000193144">
    <property type="component" value="Unassembled WGS sequence"/>
</dbReference>
<dbReference type="InterPro" id="IPR029062">
    <property type="entry name" value="Class_I_gatase-like"/>
</dbReference>
<evidence type="ECO:0000259" key="1">
    <source>
        <dbReference type="Pfam" id="PF01965"/>
    </source>
</evidence>
<dbReference type="PANTHER" id="PTHR43130">
    <property type="entry name" value="ARAC-FAMILY TRANSCRIPTIONAL REGULATOR"/>
    <property type="match status" value="1"/>
</dbReference>
<comment type="caution">
    <text evidence="2">The sequence shown here is derived from an EMBL/GenBank/DDBJ whole genome shotgun (WGS) entry which is preliminary data.</text>
</comment>
<keyword evidence="3" id="KW-1185">Reference proteome</keyword>
<dbReference type="SUPFAM" id="SSF52317">
    <property type="entry name" value="Class I glutamine amidotransferase-like"/>
    <property type="match status" value="1"/>
</dbReference>
<dbReference type="Pfam" id="PF01965">
    <property type="entry name" value="DJ-1_PfpI"/>
    <property type="match status" value="1"/>
</dbReference>
<dbReference type="OrthoDB" id="543156at2759"/>
<feature type="domain" description="DJ-1/PfpI" evidence="1">
    <location>
        <begin position="7"/>
        <end position="195"/>
    </location>
</feature>
<dbReference type="AlphaFoldDB" id="A0A1Y2A476"/>
<evidence type="ECO:0000313" key="3">
    <source>
        <dbReference type="Proteomes" id="UP000193144"/>
    </source>
</evidence>
<accession>A0A1Y2A476</accession>
<reference evidence="2 3" key="1">
    <citation type="submission" date="2016-07" db="EMBL/GenBank/DDBJ databases">
        <title>Pervasive Adenine N6-methylation of Active Genes in Fungi.</title>
        <authorList>
            <consortium name="DOE Joint Genome Institute"/>
            <person name="Mondo S.J."/>
            <person name="Dannebaum R.O."/>
            <person name="Kuo R.C."/>
            <person name="Labutti K."/>
            <person name="Haridas S."/>
            <person name="Kuo A."/>
            <person name="Salamov A."/>
            <person name="Ahrendt S.R."/>
            <person name="Lipzen A."/>
            <person name="Sullivan W."/>
            <person name="Andreopoulos W.B."/>
            <person name="Clum A."/>
            <person name="Lindquist E."/>
            <person name="Daum C."/>
            <person name="Ramamoorthy G.K."/>
            <person name="Gryganskyi A."/>
            <person name="Culley D."/>
            <person name="Magnuson J.K."/>
            <person name="James T.Y."/>
            <person name="O'Malley M.A."/>
            <person name="Stajich J.E."/>
            <person name="Spatafora J.W."/>
            <person name="Visel A."/>
            <person name="Grigoriev I.V."/>
        </authorList>
    </citation>
    <scope>NUCLEOTIDE SEQUENCE [LARGE SCALE GENOMIC DNA]</scope>
    <source>
        <strain evidence="2 3">CBS 115471</strain>
    </source>
</reference>
<dbReference type="InterPro" id="IPR052158">
    <property type="entry name" value="INH-QAR"/>
</dbReference>
<organism evidence="2 3">
    <name type="scientific">Clohesyomyces aquaticus</name>
    <dbReference type="NCBI Taxonomy" id="1231657"/>
    <lineage>
        <taxon>Eukaryota</taxon>
        <taxon>Fungi</taxon>
        <taxon>Dikarya</taxon>
        <taxon>Ascomycota</taxon>
        <taxon>Pezizomycotina</taxon>
        <taxon>Dothideomycetes</taxon>
        <taxon>Pleosporomycetidae</taxon>
        <taxon>Pleosporales</taxon>
        <taxon>Lindgomycetaceae</taxon>
        <taxon>Clohesyomyces</taxon>
    </lineage>
</organism>
<dbReference type="PANTHER" id="PTHR43130:SF3">
    <property type="entry name" value="HTH-TYPE TRANSCRIPTIONAL REGULATOR RV1931C"/>
    <property type="match status" value="1"/>
</dbReference>
<dbReference type="EMBL" id="MCFA01000013">
    <property type="protein sequence ID" value="ORY17284.1"/>
    <property type="molecule type" value="Genomic_DNA"/>
</dbReference>
<name>A0A1Y2A476_9PLEO</name>
<protein>
    <submittedName>
        <fullName evidence="2">Transcriptional regulator</fullName>
    </submittedName>
</protein>
<evidence type="ECO:0000313" key="2">
    <source>
        <dbReference type="EMBL" id="ORY17284.1"/>
    </source>
</evidence>
<gene>
    <name evidence="2" type="ORF">BCR34DRAFT_555808</name>
</gene>